<sequence>MPPGGGRRPATPKREADLTGLLTPGQKAELVQLVTRVTDRLYKQLNDIFDCPPLSDSMNIQNRLKTWLVVPPQLSLNADSSQSDQKEDTKAPELQRGKDNDLAHQDEARAQGVIEKEEREALTPSMSELKKEVLVHFKKWQTSMLKRVSDISVSNTTQQRQGQGPSKATTVGVKLPHREPKKPASIIEADAVLLNRFPPTPTSLCAMPFEKRKLLLHSMLLLVLSLEHYTSYSRLLLLHMASSLHVPMHTLAEDEVRVAKNLSKVQKEMSAEEATKQRAEENRNSRRWKVGIAGVAGAALIGVTGGLAAPLVAAGIGSILGGIGLGTTAAAGLLGAVAESSVVVGTLFGIYGAKATSKMMDNYAVSVQDFAFLPLHGSLRGEYRDAKDLPPEDRRLRVVIGISGWLTQKEDIVDPWRALGHQSEVYALRWELESLMKMGTSLETVVKSYAWSVAKKEIIARTIFASLFEALWPLSLLKISKIIDNPWSVCMVRADKAGIVLADAIIAKVQGERGVTLIGYSLGARMIYACLMSLAERRAFGLVENAVLIGAPVPSDSRVWCALKSVAAGRLVNVYSQNDYILGFLYRTGSVQYGVAGLQRIEHVKYVENEDVSDIVSGHLRYQYLVGSILKRLGWEDVDYAQVAKDEETLALLDEQMEAESADSAADVNDMDEEAARLEKEVQKKNEQKGLDARMGKMKISH</sequence>
<feature type="compositionally biased region" description="Basic and acidic residues" evidence="6">
    <location>
        <begin position="84"/>
        <end position="104"/>
    </location>
</feature>
<evidence type="ECO:0000256" key="2">
    <source>
        <dbReference type="ARBA" id="ARBA00009824"/>
    </source>
</evidence>
<dbReference type="PANTHER" id="PTHR17920">
    <property type="entry name" value="TRANSMEMBRANE AND COILED-COIL DOMAIN-CONTAINING PROTEIN 4 TMCO4"/>
    <property type="match status" value="1"/>
</dbReference>
<dbReference type="GO" id="GO:0016020">
    <property type="term" value="C:membrane"/>
    <property type="evidence" value="ECO:0007669"/>
    <property type="project" value="UniProtKB-SubCell"/>
</dbReference>
<feature type="compositionally biased region" description="Basic and acidic residues" evidence="6">
    <location>
        <begin position="680"/>
        <end position="695"/>
    </location>
</feature>
<feature type="region of interest" description="Disordered" evidence="6">
    <location>
        <begin position="76"/>
        <end position="104"/>
    </location>
</feature>
<feature type="region of interest" description="Disordered" evidence="6">
    <location>
        <begin position="680"/>
        <end position="702"/>
    </location>
</feature>
<evidence type="ECO:0000256" key="6">
    <source>
        <dbReference type="SAM" id="MobiDB-lite"/>
    </source>
</evidence>
<evidence type="ECO:0000256" key="3">
    <source>
        <dbReference type="ARBA" id="ARBA00022692"/>
    </source>
</evidence>
<keyword evidence="3 7" id="KW-0812">Transmembrane</keyword>
<accession>A0AA38S4R5</accession>
<evidence type="ECO:0000256" key="7">
    <source>
        <dbReference type="SAM" id="Phobius"/>
    </source>
</evidence>
<comment type="caution">
    <text evidence="8">The sequence shown here is derived from an EMBL/GenBank/DDBJ whole genome shotgun (WGS) entry which is preliminary data.</text>
</comment>
<proteinExistence type="inferred from homology"/>
<feature type="region of interest" description="Disordered" evidence="6">
    <location>
        <begin position="152"/>
        <end position="171"/>
    </location>
</feature>
<evidence type="ECO:0000256" key="1">
    <source>
        <dbReference type="ARBA" id="ARBA00004141"/>
    </source>
</evidence>
<feature type="region of interest" description="Disordered" evidence="6">
    <location>
        <begin position="1"/>
        <end position="22"/>
    </location>
</feature>
<evidence type="ECO:0000313" key="8">
    <source>
        <dbReference type="EMBL" id="KAJ9149285.1"/>
    </source>
</evidence>
<evidence type="ECO:0000256" key="4">
    <source>
        <dbReference type="ARBA" id="ARBA00022989"/>
    </source>
</evidence>
<keyword evidence="9" id="KW-1185">Reference proteome</keyword>
<gene>
    <name evidence="8" type="ORF">NKR23_g4407</name>
</gene>
<evidence type="ECO:0000256" key="5">
    <source>
        <dbReference type="ARBA" id="ARBA00023136"/>
    </source>
</evidence>
<dbReference type="InterPro" id="IPR029058">
    <property type="entry name" value="AB_hydrolase_fold"/>
</dbReference>
<evidence type="ECO:0000313" key="9">
    <source>
        <dbReference type="Proteomes" id="UP001174694"/>
    </source>
</evidence>
<dbReference type="SUPFAM" id="SSF53474">
    <property type="entry name" value="alpha/beta-Hydrolases"/>
    <property type="match status" value="1"/>
</dbReference>
<dbReference type="AlphaFoldDB" id="A0AA38S4R5"/>
<keyword evidence="4 7" id="KW-1133">Transmembrane helix</keyword>
<feature type="transmembrane region" description="Helical" evidence="7">
    <location>
        <begin position="329"/>
        <end position="351"/>
    </location>
</feature>
<comment type="similarity">
    <text evidence="2">Belongs to the TMCO4 family.</text>
</comment>
<name>A0AA38S4R5_9PEZI</name>
<dbReference type="Proteomes" id="UP001174694">
    <property type="component" value="Unassembled WGS sequence"/>
</dbReference>
<reference evidence="8" key="1">
    <citation type="submission" date="2022-07" db="EMBL/GenBank/DDBJ databases">
        <title>Fungi with potential for degradation of polypropylene.</title>
        <authorList>
            <person name="Gostincar C."/>
        </authorList>
    </citation>
    <scope>NUCLEOTIDE SEQUENCE</scope>
    <source>
        <strain evidence="8">EXF-13308</strain>
    </source>
</reference>
<organism evidence="8 9">
    <name type="scientific">Pleurostoma richardsiae</name>
    <dbReference type="NCBI Taxonomy" id="41990"/>
    <lineage>
        <taxon>Eukaryota</taxon>
        <taxon>Fungi</taxon>
        <taxon>Dikarya</taxon>
        <taxon>Ascomycota</taxon>
        <taxon>Pezizomycotina</taxon>
        <taxon>Sordariomycetes</taxon>
        <taxon>Sordariomycetidae</taxon>
        <taxon>Calosphaeriales</taxon>
        <taxon>Pleurostomataceae</taxon>
        <taxon>Pleurostoma</taxon>
    </lineage>
</organism>
<feature type="transmembrane region" description="Helical" evidence="7">
    <location>
        <begin position="290"/>
        <end position="323"/>
    </location>
</feature>
<comment type="subcellular location">
    <subcellularLocation>
        <location evidence="1">Membrane</location>
        <topology evidence="1">Multi-pass membrane protein</topology>
    </subcellularLocation>
</comment>
<dbReference type="Pfam" id="PF05277">
    <property type="entry name" value="DUF726"/>
    <property type="match status" value="1"/>
</dbReference>
<keyword evidence="5 7" id="KW-0472">Membrane</keyword>
<protein>
    <submittedName>
        <fullName evidence="8">DUF726-domain-containing protein</fullName>
    </submittedName>
</protein>
<dbReference type="InterPro" id="IPR007941">
    <property type="entry name" value="DUF726"/>
</dbReference>
<dbReference type="PANTHER" id="PTHR17920:SF22">
    <property type="entry name" value="DUF726 DOMAIN PROTEIN (AFU_ORTHOLOGUE AFUA_2G12860)"/>
    <property type="match status" value="1"/>
</dbReference>
<dbReference type="EMBL" id="JANBVO010000010">
    <property type="protein sequence ID" value="KAJ9149285.1"/>
    <property type="molecule type" value="Genomic_DNA"/>
</dbReference>
<feature type="compositionally biased region" description="Polar residues" evidence="6">
    <location>
        <begin position="152"/>
        <end position="169"/>
    </location>
</feature>